<evidence type="ECO:0000259" key="7">
    <source>
        <dbReference type="Pfam" id="PF02837"/>
    </source>
</evidence>
<reference evidence="10" key="1">
    <citation type="submission" date="2022-10" db="EMBL/GenBank/DDBJ databases">
        <title>Chryseobacterium sp. nov., a novel bacterial species.</title>
        <authorList>
            <person name="Cao Y."/>
        </authorList>
    </citation>
    <scope>NUCLEOTIDE SEQUENCE</scope>
    <source>
        <strain evidence="10">CCTCC AB2015118</strain>
    </source>
</reference>
<organism evidence="10 11">
    <name type="scientific">Chryseobacterium formosus</name>
    <dbReference type="NCBI Taxonomy" id="1537363"/>
    <lineage>
        <taxon>Bacteria</taxon>
        <taxon>Pseudomonadati</taxon>
        <taxon>Bacteroidota</taxon>
        <taxon>Flavobacteriia</taxon>
        <taxon>Flavobacteriales</taxon>
        <taxon>Weeksellaceae</taxon>
        <taxon>Chryseobacterium group</taxon>
        <taxon>Chryseobacterium</taxon>
    </lineage>
</organism>
<evidence type="ECO:0000259" key="5">
    <source>
        <dbReference type="Pfam" id="PF00703"/>
    </source>
</evidence>
<dbReference type="InterPro" id="IPR017853">
    <property type="entry name" value="GH"/>
</dbReference>
<dbReference type="RefSeq" id="WP_267267598.1">
    <property type="nucleotide sequence ID" value="NZ_JAOVZW010000033.1"/>
</dbReference>
<feature type="domain" description="DUF4982" evidence="8">
    <location>
        <begin position="640"/>
        <end position="695"/>
    </location>
</feature>
<dbReference type="InterPro" id="IPR013783">
    <property type="entry name" value="Ig-like_fold"/>
</dbReference>
<feature type="chain" id="PRO_5046861865" evidence="4">
    <location>
        <begin position="25"/>
        <end position="1002"/>
    </location>
</feature>
<dbReference type="InterPro" id="IPR006103">
    <property type="entry name" value="Glyco_hydro_2_cat"/>
</dbReference>
<proteinExistence type="inferred from homology"/>
<feature type="domain" description="Glycoside hydrolase family 2 catalytic" evidence="6">
    <location>
        <begin position="324"/>
        <end position="460"/>
    </location>
</feature>
<keyword evidence="2" id="KW-0378">Hydrolase</keyword>
<keyword evidence="3" id="KW-0326">Glycosidase</keyword>
<evidence type="ECO:0000256" key="2">
    <source>
        <dbReference type="ARBA" id="ARBA00022801"/>
    </source>
</evidence>
<feature type="domain" description="Glycosyl hydrolases family 2 sugar binding" evidence="7">
    <location>
        <begin position="85"/>
        <end position="192"/>
    </location>
</feature>
<dbReference type="Gene3D" id="3.20.20.80">
    <property type="entry name" value="Glycosidases"/>
    <property type="match status" value="1"/>
</dbReference>
<dbReference type="SUPFAM" id="SSF51445">
    <property type="entry name" value="(Trans)glycosidases"/>
    <property type="match status" value="1"/>
</dbReference>
<dbReference type="InterPro" id="IPR006104">
    <property type="entry name" value="Glyco_hydro_2_N"/>
</dbReference>
<dbReference type="Gene3D" id="2.60.120.260">
    <property type="entry name" value="Galactose-binding domain-like"/>
    <property type="match status" value="2"/>
</dbReference>
<dbReference type="InterPro" id="IPR040605">
    <property type="entry name" value="Glyco_hydro2_dom5"/>
</dbReference>
<dbReference type="InterPro" id="IPR032311">
    <property type="entry name" value="DUF4982"/>
</dbReference>
<dbReference type="EMBL" id="JAOVZW010000033">
    <property type="protein sequence ID" value="MCX8526366.1"/>
    <property type="molecule type" value="Genomic_DNA"/>
</dbReference>
<dbReference type="SUPFAM" id="SSF49303">
    <property type="entry name" value="beta-Galactosidase/glucuronidase domain"/>
    <property type="match status" value="1"/>
</dbReference>
<evidence type="ECO:0000259" key="8">
    <source>
        <dbReference type="Pfam" id="PF16355"/>
    </source>
</evidence>
<evidence type="ECO:0000313" key="10">
    <source>
        <dbReference type="EMBL" id="MCX8526366.1"/>
    </source>
</evidence>
<dbReference type="Gene3D" id="2.60.40.10">
    <property type="entry name" value="Immunoglobulins"/>
    <property type="match status" value="3"/>
</dbReference>
<dbReference type="Pfam" id="PF16355">
    <property type="entry name" value="DUF4982"/>
    <property type="match status" value="1"/>
</dbReference>
<keyword evidence="11" id="KW-1185">Reference proteome</keyword>
<comment type="similarity">
    <text evidence="1">Belongs to the glycosyl hydrolase 2 family.</text>
</comment>
<name>A0ABT3XXG7_9FLAO</name>
<feature type="domain" description="Glycoside hydrolase family 2 immunoglobulin-like beta-sandwich" evidence="5">
    <location>
        <begin position="221"/>
        <end position="319"/>
    </location>
</feature>
<dbReference type="InterPro" id="IPR051913">
    <property type="entry name" value="GH2_Domain-Containing"/>
</dbReference>
<evidence type="ECO:0000256" key="4">
    <source>
        <dbReference type="SAM" id="SignalP"/>
    </source>
</evidence>
<evidence type="ECO:0000256" key="1">
    <source>
        <dbReference type="ARBA" id="ARBA00007401"/>
    </source>
</evidence>
<dbReference type="Pfam" id="PF02837">
    <property type="entry name" value="Glyco_hydro_2_N"/>
    <property type="match status" value="1"/>
</dbReference>
<feature type="signal peptide" evidence="4">
    <location>
        <begin position="1"/>
        <end position="24"/>
    </location>
</feature>
<evidence type="ECO:0000259" key="6">
    <source>
        <dbReference type="Pfam" id="PF02836"/>
    </source>
</evidence>
<accession>A0ABT3XXG7</accession>
<dbReference type="InterPro" id="IPR036156">
    <property type="entry name" value="Beta-gal/glucu_dom_sf"/>
</dbReference>
<keyword evidence="4" id="KW-0732">Signal</keyword>
<dbReference type="PANTHER" id="PTHR42732:SF1">
    <property type="entry name" value="BETA-MANNOSIDASE"/>
    <property type="match status" value="1"/>
</dbReference>
<gene>
    <name evidence="10" type="ORF">OF897_20830</name>
</gene>
<dbReference type="Proteomes" id="UP001073122">
    <property type="component" value="Unassembled WGS sequence"/>
</dbReference>
<sequence length="1002" mass="114180">MKYFSIKFSILFLMILSVSSQLCAQIKFDPEIQKYNFNSQWLLNVGDVNDGKAISFKDENWKKVTLPHAFNEDEAFKVAIDSLSTSIVWYRKHFKLPKQAKGKKIFLEFEGIRFGGEFFINGQSVGIHENGVMAFGLDISEFAKFGNEDNVFSARIDNSWKYKEKATGQGYQWNDKNFNANYGGIPKNVNLYIKEKVYQTLPLYSNLGTTGTYIYAKDFDIKNKSAVIHAESEVFNEFSEPKDVRFETVVKDQKGKVVKTIKGTETKILPGQKTILKAEAQVNDLEFWSWGFGYLYTVYTDLYVNNKLVDRVQTKTGFRKTKFEKGMVYLNDRVIQLKGYAQRTSNEWPAVGMSVPAWLSDFSNKLMVESNANLVRWMHVTPWKQDVESCDRVGLMQAMPAGDAEKDVSDRRWQQRTLLMRDAIIYNRNNPSIVFYESGNESISEEHMAEMKAIRNQYDPFGGRAIGSREMLDSEIAEYGGEMLYINKSADIPMWATEYCRDEALRKYWNDYSYPYHKDGDGTSYYRSTVTNKVEKREDAQVYNRNQDTFTKETVTRWYDYYRVRPGTGDRVSSGGVNIIFSDTNTHYRGVENYRRSGEVDAMRIPKDGFFAHQVMWDGWVDVENYRTHIVGHWNYPANTQKDVFVVSSGENVELFINGKSYGFGEKSDGFWFTFKNIKFQPGKIEAVSYNNQNKELSRDKIQTAGKPHSIKLKKWNAADGFKADAADLVLVEVEVVDEQGNRCPLANNLISFELNGPAEWRGGIAKGKDNYILSKNLPVESGINRVLVRSTLEKGEISLKAKAEGLISDEIKFNSIQIDEKDGLSAYKSGDFQAANLSRGKTPSTPSYKISRKSVEIEKAEAGSNQEKAKFSFDDNELNQWESQGDISKAFITYTLKKEALISEVEMKLVSWRNKSYPIKISVDGKVVYQGMTPKTLGYFSIPFAVPTKGKAVKVELMGDVAEKDAFGGVVEITGKKELQEGKKANRSLGIVEIEVYEKAD</sequence>
<dbReference type="InterPro" id="IPR008979">
    <property type="entry name" value="Galactose-bd-like_sf"/>
</dbReference>
<comment type="caution">
    <text evidence="10">The sequence shown here is derived from an EMBL/GenBank/DDBJ whole genome shotgun (WGS) entry which is preliminary data.</text>
</comment>
<evidence type="ECO:0000256" key="3">
    <source>
        <dbReference type="ARBA" id="ARBA00023295"/>
    </source>
</evidence>
<evidence type="ECO:0000313" key="11">
    <source>
        <dbReference type="Proteomes" id="UP001073122"/>
    </source>
</evidence>
<dbReference type="PANTHER" id="PTHR42732">
    <property type="entry name" value="BETA-GALACTOSIDASE"/>
    <property type="match status" value="1"/>
</dbReference>
<dbReference type="Pfam" id="PF02836">
    <property type="entry name" value="Glyco_hydro_2_C"/>
    <property type="match status" value="1"/>
</dbReference>
<protein>
    <submittedName>
        <fullName evidence="10">DUF4982 domain-containing protein</fullName>
    </submittedName>
</protein>
<dbReference type="Pfam" id="PF18565">
    <property type="entry name" value="Glyco_hydro2_C5"/>
    <property type="match status" value="1"/>
</dbReference>
<feature type="domain" description="Glycoside hydrolase family 2" evidence="9">
    <location>
        <begin position="722"/>
        <end position="812"/>
    </location>
</feature>
<evidence type="ECO:0000259" key="9">
    <source>
        <dbReference type="Pfam" id="PF18565"/>
    </source>
</evidence>
<dbReference type="InterPro" id="IPR006102">
    <property type="entry name" value="Ig-like_GH2"/>
</dbReference>
<dbReference type="SUPFAM" id="SSF49785">
    <property type="entry name" value="Galactose-binding domain-like"/>
    <property type="match status" value="1"/>
</dbReference>
<dbReference type="Pfam" id="PF00703">
    <property type="entry name" value="Glyco_hydro_2"/>
    <property type="match status" value="1"/>
</dbReference>